<evidence type="ECO:0000313" key="2">
    <source>
        <dbReference type="Proteomes" id="UP000199360"/>
    </source>
</evidence>
<evidence type="ECO:0000313" key="1">
    <source>
        <dbReference type="EMBL" id="SCG36089.1"/>
    </source>
</evidence>
<evidence type="ECO:0008006" key="3">
    <source>
        <dbReference type="Google" id="ProtNLM"/>
    </source>
</evidence>
<sequence>MSTTTSLNLIRRVALLAGVALAGVLVLAAPASARPGGPPGRDHAFTLPAAPAAARQVRVQAVAPTVSPAARQVRHVAAGKPATCASGNLCTFVWDPTTSSWKIFDLFTCARYSLANWHGAGFYVNSQTGGPTVTFYGQTGNVVNSFTGTGTGSQNWDPVWSIRNCT</sequence>
<gene>
    <name evidence="1" type="ORF">GA0070213_101420</name>
</gene>
<dbReference type="RefSeq" id="WP_091056136.1">
    <property type="nucleotide sequence ID" value="NZ_FMDM01000001.1"/>
</dbReference>
<dbReference type="InterPro" id="IPR006311">
    <property type="entry name" value="TAT_signal"/>
</dbReference>
<organism evidence="1 2">
    <name type="scientific">Micromonospora humi</name>
    <dbReference type="NCBI Taxonomy" id="745366"/>
    <lineage>
        <taxon>Bacteria</taxon>
        <taxon>Bacillati</taxon>
        <taxon>Actinomycetota</taxon>
        <taxon>Actinomycetes</taxon>
        <taxon>Micromonosporales</taxon>
        <taxon>Micromonosporaceae</taxon>
        <taxon>Micromonospora</taxon>
    </lineage>
</organism>
<name>A0A1C5GQN6_9ACTN</name>
<dbReference type="EMBL" id="FMDM01000001">
    <property type="protein sequence ID" value="SCG36089.1"/>
    <property type="molecule type" value="Genomic_DNA"/>
</dbReference>
<keyword evidence="2" id="KW-1185">Reference proteome</keyword>
<dbReference type="PROSITE" id="PS51318">
    <property type="entry name" value="TAT"/>
    <property type="match status" value="1"/>
</dbReference>
<dbReference type="OrthoDB" id="3541237at2"/>
<dbReference type="AlphaFoldDB" id="A0A1C5GQN6"/>
<reference evidence="2" key="1">
    <citation type="submission" date="2016-06" db="EMBL/GenBank/DDBJ databases">
        <authorList>
            <person name="Varghese N."/>
            <person name="Submissions Spin"/>
        </authorList>
    </citation>
    <scope>NUCLEOTIDE SEQUENCE [LARGE SCALE GENOMIC DNA]</scope>
    <source>
        <strain evidence="2">DSM 45647</strain>
    </source>
</reference>
<proteinExistence type="predicted"/>
<protein>
    <recommendedName>
        <fullName evidence="3">Peptidase inhibitor family I36</fullName>
    </recommendedName>
</protein>
<accession>A0A1C5GQN6</accession>
<dbReference type="Proteomes" id="UP000199360">
    <property type="component" value="Unassembled WGS sequence"/>
</dbReference>